<dbReference type="FunFam" id="3.30.360.10:FF:000002">
    <property type="entry name" value="Glyceraldehyde-3-phosphate dehydrogenase"/>
    <property type="match status" value="1"/>
</dbReference>
<dbReference type="InterPro" id="IPR020828">
    <property type="entry name" value="GlycerAld_3-P_DH_NAD(P)-bd"/>
</dbReference>
<gene>
    <name evidence="9" type="ORF">CO009_00715</name>
</gene>
<organism evidence="9 10">
    <name type="scientific">Candidatus Shapirobacteria bacterium CG_4_8_14_3_um_filter_35_11</name>
    <dbReference type="NCBI Taxonomy" id="1974874"/>
    <lineage>
        <taxon>Bacteria</taxon>
        <taxon>Candidatus Shapironibacteriota</taxon>
    </lineage>
</organism>
<dbReference type="Gene3D" id="3.30.360.10">
    <property type="entry name" value="Dihydrodipicolinate Reductase, domain 2"/>
    <property type="match status" value="1"/>
</dbReference>
<dbReference type="Pfam" id="PF00044">
    <property type="entry name" value="Gp_dh_N"/>
    <property type="match status" value="1"/>
</dbReference>
<protein>
    <submittedName>
        <fullName evidence="9">Type I glyceraldehyde-3-phosphate dehydrogenase</fullName>
    </submittedName>
</protein>
<evidence type="ECO:0000259" key="8">
    <source>
        <dbReference type="SMART" id="SM00846"/>
    </source>
</evidence>
<dbReference type="PIRSF" id="PIRSF000149">
    <property type="entry name" value="GAP_DH"/>
    <property type="match status" value="1"/>
</dbReference>
<feature type="binding site" evidence="5">
    <location>
        <position position="133"/>
    </location>
    <ligand>
        <name>NAD(+)</name>
        <dbReference type="ChEBI" id="CHEBI:57540"/>
    </ligand>
</feature>
<dbReference type="Pfam" id="PF02800">
    <property type="entry name" value="Gp_dh_C"/>
    <property type="match status" value="1"/>
</dbReference>
<feature type="domain" description="Glyceraldehyde 3-phosphate dehydrogenase NAD(P) binding" evidence="8">
    <location>
        <begin position="6"/>
        <end position="164"/>
    </location>
</feature>
<feature type="active site" description="Nucleophile" evidence="3">
    <location>
        <position position="164"/>
    </location>
</feature>
<feature type="site" description="Activates thiol group during catalysis" evidence="6">
    <location>
        <position position="191"/>
    </location>
</feature>
<comment type="similarity">
    <text evidence="1 7">Belongs to the glyceraldehyde-3-phosphate dehydrogenase family.</text>
</comment>
<dbReference type="SUPFAM" id="SSF55347">
    <property type="entry name" value="Glyceraldehyde-3-phosphate dehydrogenase-like, C-terminal domain"/>
    <property type="match status" value="1"/>
</dbReference>
<evidence type="ECO:0000256" key="2">
    <source>
        <dbReference type="ARBA" id="ARBA00023002"/>
    </source>
</evidence>
<dbReference type="PANTHER" id="PTHR43148">
    <property type="entry name" value="GLYCERALDEHYDE-3-PHOSPHATE DEHYDROGENASE 2"/>
    <property type="match status" value="1"/>
</dbReference>
<dbReference type="Proteomes" id="UP000228960">
    <property type="component" value="Unassembled WGS sequence"/>
</dbReference>
<sequence length="345" mass="37486">MQNKKLKIGINGFGRIGSVVLRAILKEKYDVQVVAINTRGNLDMQVFLQQFKYDSVYGRVPFMVSTGDPQKSGEIGRLNIGDDISIPFLGQSDPSKIRWSDYKAEVVLECTGAFTGQNAGLHLKAGAKKVVISAPAKDKKIPTFILGVNEDSYKNEVLLSNGSCTTNCVAPIVKLIDEKIGFQEGVLTTIHAYTTNQNLVDGNGKDPRRARAAAINIVPTSTGAAEAVISAYPMAKGRFAGTAIRVPVICGSYSDLTFKLVRKTTVEEINSIFEQAALLPDLVGKLKVSYEPLVSSDIIGNNASCIIDTLMTKVISDDMVSIGAWYDNEYGYSCRLIEMAIHMCK</sequence>
<keyword evidence="5" id="KW-0547">Nucleotide-binding</keyword>
<reference evidence="10" key="1">
    <citation type="submission" date="2017-09" db="EMBL/GenBank/DDBJ databases">
        <title>Depth-based differentiation of microbial function through sediment-hosted aquifers and enrichment of novel symbionts in the deep terrestrial subsurface.</title>
        <authorList>
            <person name="Probst A.J."/>
            <person name="Ladd B."/>
            <person name="Jarett J.K."/>
            <person name="Geller-Mcgrath D.E."/>
            <person name="Sieber C.M.K."/>
            <person name="Emerson J.B."/>
            <person name="Anantharaman K."/>
            <person name="Thomas B.C."/>
            <person name="Malmstrom R."/>
            <person name="Stieglmeier M."/>
            <person name="Klingl A."/>
            <person name="Woyke T."/>
            <person name="Ryan C.M."/>
            <person name="Banfield J.F."/>
        </authorList>
    </citation>
    <scope>NUCLEOTIDE SEQUENCE [LARGE SCALE GENOMIC DNA]</scope>
</reference>
<evidence type="ECO:0000256" key="7">
    <source>
        <dbReference type="RuleBase" id="RU000397"/>
    </source>
</evidence>
<dbReference type="GO" id="GO:0051287">
    <property type="term" value="F:NAD binding"/>
    <property type="evidence" value="ECO:0007669"/>
    <property type="project" value="InterPro"/>
</dbReference>
<evidence type="ECO:0000256" key="1">
    <source>
        <dbReference type="ARBA" id="ARBA00007406"/>
    </source>
</evidence>
<feature type="binding site" evidence="4">
    <location>
        <begin position="222"/>
        <end position="223"/>
    </location>
    <ligand>
        <name>D-glyceraldehyde 3-phosphate</name>
        <dbReference type="ChEBI" id="CHEBI:59776"/>
    </ligand>
</feature>
<dbReference type="InterPro" id="IPR036291">
    <property type="entry name" value="NAD(P)-bd_dom_sf"/>
</dbReference>
<proteinExistence type="inferred from homology"/>
<comment type="caution">
    <text evidence="9">The sequence shown here is derived from an EMBL/GenBank/DDBJ whole genome shotgun (WGS) entry which is preliminary data.</text>
</comment>
<dbReference type="FunFam" id="3.40.50.720:FF:000001">
    <property type="entry name" value="Glyceraldehyde-3-phosphate dehydrogenase"/>
    <property type="match status" value="1"/>
</dbReference>
<dbReference type="EMBL" id="PFQM01000018">
    <property type="protein sequence ID" value="PJC80982.1"/>
    <property type="molecule type" value="Genomic_DNA"/>
</dbReference>
<keyword evidence="5" id="KW-0520">NAD</keyword>
<dbReference type="SMART" id="SM00846">
    <property type="entry name" value="Gp_dh_N"/>
    <property type="match status" value="1"/>
</dbReference>
<feature type="binding site" evidence="4">
    <location>
        <begin position="163"/>
        <end position="165"/>
    </location>
    <ligand>
        <name>D-glyceraldehyde 3-phosphate</name>
        <dbReference type="ChEBI" id="CHEBI:59776"/>
    </ligand>
</feature>
<feature type="binding site" evidence="5">
    <location>
        <position position="328"/>
    </location>
    <ligand>
        <name>NAD(+)</name>
        <dbReference type="ChEBI" id="CHEBI:57540"/>
    </ligand>
</feature>
<keyword evidence="2" id="KW-0560">Oxidoreductase</keyword>
<dbReference type="AlphaFoldDB" id="A0A2M8GKG9"/>
<dbReference type="SUPFAM" id="SSF51735">
    <property type="entry name" value="NAD(P)-binding Rossmann-fold domains"/>
    <property type="match status" value="1"/>
</dbReference>
<dbReference type="Gene3D" id="3.40.50.720">
    <property type="entry name" value="NAD(P)-binding Rossmann-like Domain"/>
    <property type="match status" value="1"/>
</dbReference>
<feature type="binding site" evidence="4">
    <location>
        <position position="194"/>
    </location>
    <ligand>
        <name>D-glyceraldehyde 3-phosphate</name>
        <dbReference type="ChEBI" id="CHEBI:59776"/>
    </ligand>
</feature>
<evidence type="ECO:0000313" key="10">
    <source>
        <dbReference type="Proteomes" id="UP000228960"/>
    </source>
</evidence>
<evidence type="ECO:0000313" key="9">
    <source>
        <dbReference type="EMBL" id="PJC80982.1"/>
    </source>
</evidence>
<dbReference type="CDD" id="cd05214">
    <property type="entry name" value="GAPDH_I_N"/>
    <property type="match status" value="1"/>
</dbReference>
<evidence type="ECO:0000256" key="5">
    <source>
        <dbReference type="PIRSR" id="PIRSR000149-3"/>
    </source>
</evidence>
<accession>A0A2M8GKG9</accession>
<evidence type="ECO:0000256" key="4">
    <source>
        <dbReference type="PIRSR" id="PIRSR000149-2"/>
    </source>
</evidence>
<dbReference type="GO" id="GO:0016620">
    <property type="term" value="F:oxidoreductase activity, acting on the aldehyde or oxo group of donors, NAD or NADP as acceptor"/>
    <property type="evidence" value="ECO:0007669"/>
    <property type="project" value="InterPro"/>
</dbReference>
<feature type="binding site" evidence="5">
    <location>
        <begin position="15"/>
        <end position="16"/>
    </location>
    <ligand>
        <name>NAD(+)</name>
        <dbReference type="ChEBI" id="CHEBI:57540"/>
    </ligand>
</feature>
<dbReference type="InterPro" id="IPR020831">
    <property type="entry name" value="GlycerAld/Erythrose_P_DH"/>
</dbReference>
<dbReference type="CDD" id="cd18126">
    <property type="entry name" value="GAPDH_I_C"/>
    <property type="match status" value="1"/>
</dbReference>
<dbReference type="PRINTS" id="PR00078">
    <property type="entry name" value="G3PDHDRGNASE"/>
</dbReference>
<name>A0A2M8GKG9_9BACT</name>
<evidence type="ECO:0000256" key="6">
    <source>
        <dbReference type="PIRSR" id="PIRSR000149-4"/>
    </source>
</evidence>
<evidence type="ECO:0000256" key="3">
    <source>
        <dbReference type="PIRSR" id="PIRSR000149-1"/>
    </source>
</evidence>
<dbReference type="InterPro" id="IPR020829">
    <property type="entry name" value="GlycerAld_3-P_DH_cat"/>
</dbReference>
<feature type="binding site" evidence="4">
    <location>
        <position position="245"/>
    </location>
    <ligand>
        <name>D-glyceraldehyde 3-phosphate</name>
        <dbReference type="ChEBI" id="CHEBI:59776"/>
    </ligand>
</feature>